<protein>
    <submittedName>
        <fullName evidence="2">Membrane-anchored ribosome-binding protein, inhibits growth in stationary phase, ElaB/YqjD/DUF883 family</fullName>
    </submittedName>
</protein>
<gene>
    <name evidence="2" type="ORF">SAMN05216212_0758</name>
</gene>
<dbReference type="OrthoDB" id="5966597at2"/>
<keyword evidence="3" id="KW-1185">Reference proteome</keyword>
<reference evidence="3" key="1">
    <citation type="submission" date="2016-10" db="EMBL/GenBank/DDBJ databases">
        <authorList>
            <person name="Varghese N."/>
            <person name="Submissions S."/>
        </authorList>
    </citation>
    <scope>NUCLEOTIDE SEQUENCE [LARGE SCALE GENOMIC DNA]</scope>
    <source>
        <strain evidence="3">CGMCC 1.10658</strain>
    </source>
</reference>
<evidence type="ECO:0000313" key="2">
    <source>
        <dbReference type="EMBL" id="SDJ70209.1"/>
    </source>
</evidence>
<dbReference type="AlphaFoldDB" id="A0A1G8VW33"/>
<dbReference type="RefSeq" id="WP_091508414.1">
    <property type="nucleotide sequence ID" value="NZ_FNFH01000001.1"/>
</dbReference>
<accession>A0A1G8VW33</accession>
<name>A0A1G8VW33_9GAMM</name>
<evidence type="ECO:0000256" key="1">
    <source>
        <dbReference type="SAM" id="MobiDB-lite"/>
    </source>
</evidence>
<dbReference type="Proteomes" id="UP000199305">
    <property type="component" value="Unassembled WGS sequence"/>
</dbReference>
<dbReference type="STRING" id="658219.SAMN05216212_0758"/>
<evidence type="ECO:0000313" key="3">
    <source>
        <dbReference type="Proteomes" id="UP000199305"/>
    </source>
</evidence>
<feature type="compositionally biased region" description="Basic and acidic residues" evidence="1">
    <location>
        <begin position="33"/>
        <end position="54"/>
    </location>
</feature>
<proteinExistence type="predicted"/>
<sequence length="82" mass="8973">MASVRPPNSSSREKLREAADLAGQAASESASYARERARESVDRGRQRASDLEQRFESSIKDHPLVSVGAAFAVGWVIAKLMR</sequence>
<organism evidence="2 3">
    <name type="scientific">Microbulbifer yueqingensis</name>
    <dbReference type="NCBI Taxonomy" id="658219"/>
    <lineage>
        <taxon>Bacteria</taxon>
        <taxon>Pseudomonadati</taxon>
        <taxon>Pseudomonadota</taxon>
        <taxon>Gammaproteobacteria</taxon>
        <taxon>Cellvibrionales</taxon>
        <taxon>Microbulbiferaceae</taxon>
        <taxon>Microbulbifer</taxon>
    </lineage>
</organism>
<dbReference type="EMBL" id="FNFH01000001">
    <property type="protein sequence ID" value="SDJ70209.1"/>
    <property type="molecule type" value="Genomic_DNA"/>
</dbReference>
<feature type="compositionally biased region" description="Polar residues" evidence="1">
    <location>
        <begin position="1"/>
        <end position="10"/>
    </location>
</feature>
<feature type="region of interest" description="Disordered" evidence="1">
    <location>
        <begin position="1"/>
        <end position="54"/>
    </location>
</feature>